<dbReference type="GO" id="GO:0005634">
    <property type="term" value="C:nucleus"/>
    <property type="evidence" value="ECO:0007669"/>
    <property type="project" value="UniProtKB-SubCell"/>
</dbReference>
<name>A0A2U1LA08_ARTAN</name>
<feature type="domain" description="HTH myb-type" evidence="9">
    <location>
        <begin position="147"/>
        <end position="197"/>
    </location>
</feature>
<dbReference type="SMART" id="SM00717">
    <property type="entry name" value="SANT"/>
    <property type="match status" value="4"/>
</dbReference>
<feature type="domain" description="HTH myb-type" evidence="9">
    <location>
        <begin position="47"/>
        <end position="90"/>
    </location>
</feature>
<dbReference type="FunFam" id="1.10.10.60:FF:000010">
    <property type="entry name" value="Transcriptional activator Myb isoform A"/>
    <property type="match status" value="1"/>
</dbReference>
<comment type="caution">
    <text evidence="10">The sequence shown here is derived from an EMBL/GenBank/DDBJ whole genome shotgun (WGS) entry which is preliminary data.</text>
</comment>
<keyword evidence="4 10" id="KW-0238">DNA-binding</keyword>
<dbReference type="PANTHER" id="PTHR45614">
    <property type="entry name" value="MYB PROTEIN-RELATED"/>
    <property type="match status" value="1"/>
</dbReference>
<dbReference type="OrthoDB" id="2143914at2759"/>
<keyword evidence="11" id="KW-1185">Reference proteome</keyword>
<keyword evidence="10" id="KW-0371">Homeobox</keyword>
<dbReference type="EMBL" id="PKPP01010572">
    <property type="protein sequence ID" value="PWA45838.1"/>
    <property type="molecule type" value="Genomic_DNA"/>
</dbReference>
<dbReference type="GO" id="GO:0000981">
    <property type="term" value="F:DNA-binding transcription factor activity, RNA polymerase II-specific"/>
    <property type="evidence" value="ECO:0007669"/>
    <property type="project" value="TreeGrafter"/>
</dbReference>
<keyword evidence="5" id="KW-0804">Transcription</keyword>
<evidence type="ECO:0000256" key="5">
    <source>
        <dbReference type="ARBA" id="ARBA00023163"/>
    </source>
</evidence>
<dbReference type="Proteomes" id="UP000245207">
    <property type="component" value="Unassembled WGS sequence"/>
</dbReference>
<evidence type="ECO:0000259" key="9">
    <source>
        <dbReference type="PROSITE" id="PS51294"/>
    </source>
</evidence>
<dbReference type="InterPro" id="IPR017930">
    <property type="entry name" value="Myb_dom"/>
</dbReference>
<reference evidence="10 11" key="1">
    <citation type="journal article" date="2018" name="Mol. Plant">
        <title>The genome of Artemisia annua provides insight into the evolution of Asteraceae family and artemisinin biosynthesis.</title>
        <authorList>
            <person name="Shen Q."/>
            <person name="Zhang L."/>
            <person name="Liao Z."/>
            <person name="Wang S."/>
            <person name="Yan T."/>
            <person name="Shi P."/>
            <person name="Liu M."/>
            <person name="Fu X."/>
            <person name="Pan Q."/>
            <person name="Wang Y."/>
            <person name="Lv Z."/>
            <person name="Lu X."/>
            <person name="Zhang F."/>
            <person name="Jiang W."/>
            <person name="Ma Y."/>
            <person name="Chen M."/>
            <person name="Hao X."/>
            <person name="Li L."/>
            <person name="Tang Y."/>
            <person name="Lv G."/>
            <person name="Zhou Y."/>
            <person name="Sun X."/>
            <person name="Brodelius P.E."/>
            <person name="Rose J.K.C."/>
            <person name="Tang K."/>
        </authorList>
    </citation>
    <scope>NUCLEOTIDE SEQUENCE [LARGE SCALE GENOMIC DNA]</scope>
    <source>
        <strain evidence="11">cv. Huhao1</strain>
        <tissue evidence="10">Leaf</tissue>
    </source>
</reference>
<evidence type="ECO:0000256" key="4">
    <source>
        <dbReference type="ARBA" id="ARBA00023125"/>
    </source>
</evidence>
<dbReference type="Gene3D" id="1.10.10.60">
    <property type="entry name" value="Homeodomain-like"/>
    <property type="match status" value="4"/>
</dbReference>
<dbReference type="PROSITE" id="PS50090">
    <property type="entry name" value="MYB_LIKE"/>
    <property type="match status" value="4"/>
</dbReference>
<feature type="region of interest" description="Disordered" evidence="7">
    <location>
        <begin position="388"/>
        <end position="409"/>
    </location>
</feature>
<evidence type="ECO:0000256" key="1">
    <source>
        <dbReference type="ARBA" id="ARBA00004123"/>
    </source>
</evidence>
<evidence type="ECO:0000256" key="7">
    <source>
        <dbReference type="SAM" id="MobiDB-lite"/>
    </source>
</evidence>
<feature type="region of interest" description="Disordered" evidence="7">
    <location>
        <begin position="722"/>
        <end position="745"/>
    </location>
</feature>
<evidence type="ECO:0000313" key="10">
    <source>
        <dbReference type="EMBL" id="PWA45838.1"/>
    </source>
</evidence>
<organism evidence="10 11">
    <name type="scientific">Artemisia annua</name>
    <name type="common">Sweet wormwood</name>
    <dbReference type="NCBI Taxonomy" id="35608"/>
    <lineage>
        <taxon>Eukaryota</taxon>
        <taxon>Viridiplantae</taxon>
        <taxon>Streptophyta</taxon>
        <taxon>Embryophyta</taxon>
        <taxon>Tracheophyta</taxon>
        <taxon>Spermatophyta</taxon>
        <taxon>Magnoliopsida</taxon>
        <taxon>eudicotyledons</taxon>
        <taxon>Gunneridae</taxon>
        <taxon>Pentapetalae</taxon>
        <taxon>asterids</taxon>
        <taxon>campanulids</taxon>
        <taxon>Asterales</taxon>
        <taxon>Asteraceae</taxon>
        <taxon>Asteroideae</taxon>
        <taxon>Anthemideae</taxon>
        <taxon>Artemisiinae</taxon>
        <taxon>Artemisia</taxon>
    </lineage>
</organism>
<accession>A0A2U1LA08</accession>
<evidence type="ECO:0000259" key="8">
    <source>
        <dbReference type="PROSITE" id="PS50090"/>
    </source>
</evidence>
<dbReference type="SUPFAM" id="SSF46689">
    <property type="entry name" value="Homeodomain-like"/>
    <property type="match status" value="3"/>
</dbReference>
<dbReference type="STRING" id="35608.A0A2U1LA08"/>
<keyword evidence="3" id="KW-0805">Transcription regulation</keyword>
<feature type="domain" description="Myb-like" evidence="8">
    <location>
        <begin position="477"/>
        <end position="527"/>
    </location>
</feature>
<dbReference type="InterPro" id="IPR009057">
    <property type="entry name" value="Homeodomain-like_sf"/>
</dbReference>
<dbReference type="AlphaFoldDB" id="A0A2U1LA08"/>
<keyword evidence="2" id="KW-0677">Repeat</keyword>
<protein>
    <submittedName>
        <fullName evidence="10">Homeodomain-like protein</fullName>
    </submittedName>
</protein>
<dbReference type="PANTHER" id="PTHR45614:SF252">
    <property type="entry name" value="TRANSCRIPTION FACTOR MYB3R-2-LIKE"/>
    <property type="match status" value="1"/>
</dbReference>
<sequence length="808" mass="90424">MAGVKDELLGLTSCSSISDSSCDANTPRSNRSRGSVGQTKRSSQAGWTEKEDSTLADVVKKFNGKNWKKIAESIPGRSDVQCLHRWQKVLNPELVKGPWTKEEDDRIKELVEKHGCKKWSLIAKHLAGRIGKQCRERWHNHLDPAIKKDAWTDAEESTLAYYHRIYGNKWAEIARFLPGRTDNAIKNHWNSSKRRLDLNMPPTFPTRAASPELNLAKKRGRDISLVEQNTIEKELFKQSTTLEGDLNTCSTNLSLGNPKSGITNDDRLGFTRYAKVHKIEPSTSLDETPKRLRVASVSDLKLATSPDNSFLSLSTLTTEKHIVSGTPPYRSLCYQPPQVKNLTLLLENCGSPTTPPDLALSISVNNSSPESILRNSALSYKNTPSIIRKRTPKKSVEPSTPGEARTSHHCSENIKTLESENTKRCSESWLHRPQPFLGRRLDYMFDAEKDPTLVRCCTPGSVTPSSKAKVMWHNHLDPAIKKDAWTDAEESTLAYYHRIYGNKWAEIARFLPGRTDNAIKNHWNSSKRRLDLNMPPTFPTRAASPELNLAKKRGRDISLVEQNTIEKELFKQSTTLEGDLNTCSTNLSLGNPKSGITNDDRLGFTRYAKVHKIEPSTSLDETPKRLRVASVSDLKLATSPDNSFLSLSTLTTEKHIVSGTPPYRSLCYQPPQVKNLTLLLENCGSPTTPPDLALSISVNNSSPESILRNSALSYKNTPSIIRKRTPKKSVEPSTPGEARTSHHCSENIKTLESENTKRCSESWLHRPQPFLGRRLDYMFDAEKDPTLVRCCTPGSVTPSSKAKVMLTP</sequence>
<proteinExistence type="predicted"/>
<feature type="domain" description="Myb-like" evidence="8">
    <location>
        <begin position="39"/>
        <end position="90"/>
    </location>
</feature>
<dbReference type="InterPro" id="IPR001005">
    <property type="entry name" value="SANT/Myb"/>
</dbReference>
<feature type="domain" description="Myb-like" evidence="8">
    <location>
        <begin position="91"/>
        <end position="142"/>
    </location>
</feature>
<evidence type="ECO:0000256" key="2">
    <source>
        <dbReference type="ARBA" id="ARBA00022737"/>
    </source>
</evidence>
<feature type="domain" description="HTH myb-type" evidence="9">
    <location>
        <begin position="91"/>
        <end position="146"/>
    </location>
</feature>
<dbReference type="FunFam" id="1.10.10.60:FF:000016">
    <property type="entry name" value="Transcriptional activator Myb isoform A"/>
    <property type="match status" value="1"/>
</dbReference>
<feature type="compositionally biased region" description="Polar residues" evidence="7">
    <location>
        <begin position="24"/>
        <end position="46"/>
    </location>
</feature>
<evidence type="ECO:0000256" key="3">
    <source>
        <dbReference type="ARBA" id="ARBA00023015"/>
    </source>
</evidence>
<dbReference type="CDD" id="cd00167">
    <property type="entry name" value="SANT"/>
    <property type="match status" value="4"/>
</dbReference>
<comment type="subcellular location">
    <subcellularLocation>
        <location evidence="1">Nucleus</location>
    </subcellularLocation>
</comment>
<evidence type="ECO:0000313" key="11">
    <source>
        <dbReference type="Proteomes" id="UP000245207"/>
    </source>
</evidence>
<feature type="domain" description="HTH myb-type" evidence="9">
    <location>
        <begin position="477"/>
        <end position="531"/>
    </location>
</feature>
<keyword evidence="6" id="KW-0539">Nucleus</keyword>
<gene>
    <name evidence="10" type="ORF">CTI12_AA513980</name>
</gene>
<dbReference type="Pfam" id="PF00249">
    <property type="entry name" value="Myb_DNA-binding"/>
    <property type="match status" value="4"/>
</dbReference>
<feature type="domain" description="Myb-like" evidence="8">
    <location>
        <begin position="143"/>
        <end position="193"/>
    </location>
</feature>
<feature type="region of interest" description="Disordered" evidence="7">
    <location>
        <begin position="17"/>
        <end position="50"/>
    </location>
</feature>
<dbReference type="PROSITE" id="PS51294">
    <property type="entry name" value="HTH_MYB"/>
    <property type="match status" value="4"/>
</dbReference>
<dbReference type="InterPro" id="IPR050560">
    <property type="entry name" value="MYB_TF"/>
</dbReference>
<dbReference type="GO" id="GO:0000978">
    <property type="term" value="F:RNA polymerase II cis-regulatory region sequence-specific DNA binding"/>
    <property type="evidence" value="ECO:0007669"/>
    <property type="project" value="TreeGrafter"/>
</dbReference>
<evidence type="ECO:0000256" key="6">
    <source>
        <dbReference type="ARBA" id="ARBA00023242"/>
    </source>
</evidence>